<dbReference type="RefSeq" id="WP_108024498.1">
    <property type="nucleotide sequence ID" value="NZ_QBKR01000016.1"/>
</dbReference>
<dbReference type="PANTHER" id="PTHR36203">
    <property type="entry name" value="ASCORBATE-SPECIFIC PTS SYSTEM EIIA COMPONENT"/>
    <property type="match status" value="1"/>
</dbReference>
<feature type="domain" description="PTS EIIA type-2" evidence="7">
    <location>
        <begin position="2"/>
        <end position="145"/>
    </location>
</feature>
<dbReference type="InterPro" id="IPR002178">
    <property type="entry name" value="PTS_EIIA_type-2_dom"/>
</dbReference>
<comment type="subcellular location">
    <subcellularLocation>
        <location evidence="1">Cytoplasm</location>
    </subcellularLocation>
</comment>
<comment type="caution">
    <text evidence="8">The sequence shown here is derived from an EMBL/GenBank/DDBJ whole genome shotgun (WGS) entry which is preliminary data.</text>
</comment>
<gene>
    <name evidence="8" type="ORF">C8P63_11681</name>
</gene>
<dbReference type="PANTHER" id="PTHR36203:SF5">
    <property type="entry name" value="PTS SYSTEM, EIIA COMPONENT"/>
    <property type="match status" value="1"/>
</dbReference>
<keyword evidence="2" id="KW-0813">Transport</keyword>
<evidence type="ECO:0000256" key="4">
    <source>
        <dbReference type="ARBA" id="ARBA00022679"/>
    </source>
</evidence>
<dbReference type="GO" id="GO:0005737">
    <property type="term" value="C:cytoplasm"/>
    <property type="evidence" value="ECO:0007669"/>
    <property type="project" value="UniProtKB-SubCell"/>
</dbReference>
<accession>A0A2T6BR30</accession>
<evidence type="ECO:0000259" key="7">
    <source>
        <dbReference type="PROSITE" id="PS51094"/>
    </source>
</evidence>
<keyword evidence="9" id="KW-1185">Reference proteome</keyword>
<sequence length="147" mass="16265">MAFLDASLIRLKETISEPQAAIRSAGRLLRESNYVEARYVEAMVAAYEQHGPYFVISPGIAVPHARPEDGVIRPAVSMIQITKGIRFGSKANDPVYLIFALAADSNQHHLELLQKLSRLLGKEENIIRLKKATTLGEIQNLLKGDSI</sequence>
<keyword evidence="3" id="KW-0963">Cytoplasm</keyword>
<dbReference type="GO" id="GO:0016301">
    <property type="term" value="F:kinase activity"/>
    <property type="evidence" value="ECO:0007669"/>
    <property type="project" value="UniProtKB-KW"/>
</dbReference>
<evidence type="ECO:0000256" key="5">
    <source>
        <dbReference type="ARBA" id="ARBA00022683"/>
    </source>
</evidence>
<keyword evidence="5" id="KW-0598">Phosphotransferase system</keyword>
<dbReference type="EMBL" id="QBKR01000016">
    <property type="protein sequence ID" value="PTX58494.1"/>
    <property type="molecule type" value="Genomic_DNA"/>
</dbReference>
<dbReference type="OrthoDB" id="9776005at2"/>
<dbReference type="PROSITE" id="PS51094">
    <property type="entry name" value="PTS_EIIA_TYPE_2"/>
    <property type="match status" value="1"/>
</dbReference>
<evidence type="ECO:0000256" key="1">
    <source>
        <dbReference type="ARBA" id="ARBA00004496"/>
    </source>
</evidence>
<protein>
    <submittedName>
        <fullName evidence="8">PTS system IIA component (L-Asc family)</fullName>
    </submittedName>
</protein>
<keyword evidence="6" id="KW-0418">Kinase</keyword>
<evidence type="ECO:0000313" key="8">
    <source>
        <dbReference type="EMBL" id="PTX58494.1"/>
    </source>
</evidence>
<dbReference type="InterPro" id="IPR016152">
    <property type="entry name" value="PTrfase/Anion_transptr"/>
</dbReference>
<dbReference type="SUPFAM" id="SSF55804">
    <property type="entry name" value="Phoshotransferase/anion transport protein"/>
    <property type="match status" value="1"/>
</dbReference>
<dbReference type="Proteomes" id="UP000244240">
    <property type="component" value="Unassembled WGS sequence"/>
</dbReference>
<proteinExistence type="predicted"/>
<evidence type="ECO:0000256" key="3">
    <source>
        <dbReference type="ARBA" id="ARBA00022490"/>
    </source>
</evidence>
<keyword evidence="4" id="KW-0808">Transferase</keyword>
<name>A0A2T6BR30_9BACL</name>
<reference evidence="8 9" key="1">
    <citation type="submission" date="2018-04" db="EMBL/GenBank/DDBJ databases">
        <title>Genomic Encyclopedia of Archaeal and Bacterial Type Strains, Phase II (KMG-II): from individual species to whole genera.</title>
        <authorList>
            <person name="Goeker M."/>
        </authorList>
    </citation>
    <scope>NUCLEOTIDE SEQUENCE [LARGE SCALE GENOMIC DNA]</scope>
    <source>
        <strain evidence="8 9">DSM 45787</strain>
    </source>
</reference>
<dbReference type="Pfam" id="PF00359">
    <property type="entry name" value="PTS_EIIA_2"/>
    <property type="match status" value="1"/>
</dbReference>
<evidence type="ECO:0000313" key="9">
    <source>
        <dbReference type="Proteomes" id="UP000244240"/>
    </source>
</evidence>
<evidence type="ECO:0000256" key="2">
    <source>
        <dbReference type="ARBA" id="ARBA00022448"/>
    </source>
</evidence>
<dbReference type="Gene3D" id="3.40.930.10">
    <property type="entry name" value="Mannitol-specific EII, Chain A"/>
    <property type="match status" value="1"/>
</dbReference>
<dbReference type="AlphaFoldDB" id="A0A2T6BR30"/>
<organism evidence="8 9">
    <name type="scientific">Melghirimyces profundicolus</name>
    <dbReference type="NCBI Taxonomy" id="1242148"/>
    <lineage>
        <taxon>Bacteria</taxon>
        <taxon>Bacillati</taxon>
        <taxon>Bacillota</taxon>
        <taxon>Bacilli</taxon>
        <taxon>Bacillales</taxon>
        <taxon>Thermoactinomycetaceae</taxon>
        <taxon>Melghirimyces</taxon>
    </lineage>
</organism>
<dbReference type="InterPro" id="IPR051351">
    <property type="entry name" value="Ascorbate-PTS_EIIA_comp"/>
</dbReference>
<dbReference type="CDD" id="cd00211">
    <property type="entry name" value="PTS_IIA_fru"/>
    <property type="match status" value="1"/>
</dbReference>
<evidence type="ECO:0000256" key="6">
    <source>
        <dbReference type="ARBA" id="ARBA00022777"/>
    </source>
</evidence>
<dbReference type="GO" id="GO:0009401">
    <property type="term" value="P:phosphoenolpyruvate-dependent sugar phosphotransferase system"/>
    <property type="evidence" value="ECO:0007669"/>
    <property type="project" value="UniProtKB-KW"/>
</dbReference>